<keyword evidence="6" id="KW-0067">ATP-binding</keyword>
<dbReference type="GO" id="GO:0004631">
    <property type="term" value="F:phosphomevalonate kinase activity"/>
    <property type="evidence" value="ECO:0007669"/>
    <property type="project" value="UniProtKB-EC"/>
</dbReference>
<protein>
    <recommendedName>
        <fullName evidence="2">phosphomevalonate kinase</fullName>
        <ecNumber evidence="2">2.7.4.2</ecNumber>
    </recommendedName>
</protein>
<dbReference type="EMBL" id="JXCY01000006">
    <property type="protein sequence ID" value="KOY76181.1"/>
    <property type="molecule type" value="Genomic_DNA"/>
</dbReference>
<feature type="domain" description="GHMP kinase N-terminal" evidence="7">
    <location>
        <begin position="77"/>
        <end position="172"/>
    </location>
</feature>
<dbReference type="PANTHER" id="PTHR31814">
    <property type="match status" value="1"/>
</dbReference>
<feature type="domain" description="GHMP kinase C-terminal" evidence="8">
    <location>
        <begin position="261"/>
        <end position="340"/>
    </location>
</feature>
<keyword evidence="10" id="KW-1185">Reference proteome</keyword>
<dbReference type="InterPro" id="IPR036554">
    <property type="entry name" value="GHMP_kinase_C_sf"/>
</dbReference>
<keyword evidence="5 9" id="KW-0418">Kinase</keyword>
<keyword evidence="4" id="KW-0547">Nucleotide-binding</keyword>
<dbReference type="PRINTS" id="PR00959">
    <property type="entry name" value="MEVGALKINASE"/>
</dbReference>
<evidence type="ECO:0000256" key="2">
    <source>
        <dbReference type="ARBA" id="ARBA00012958"/>
    </source>
</evidence>
<evidence type="ECO:0000259" key="7">
    <source>
        <dbReference type="Pfam" id="PF00288"/>
    </source>
</evidence>
<name>A0A0M9DBN9_9LACO</name>
<comment type="pathway">
    <text evidence="1">Isoprenoid biosynthesis; isopentenyl diphosphate biosynthesis via mevalonate pathway; isopentenyl diphosphate from (R)-mevalonate: step 2/3.</text>
</comment>
<dbReference type="EC" id="2.7.4.2" evidence="2"/>
<dbReference type="RefSeq" id="WP_053791743.1">
    <property type="nucleotide sequence ID" value="NZ_JXCY01000006.1"/>
</dbReference>
<dbReference type="InterPro" id="IPR013750">
    <property type="entry name" value="GHMP_kinase_C_dom"/>
</dbReference>
<dbReference type="InterPro" id="IPR005917">
    <property type="entry name" value="Pmev_kinase_bact"/>
</dbReference>
<dbReference type="InterPro" id="IPR035102">
    <property type="entry name" value="Phosphomevalonate_kinase"/>
</dbReference>
<dbReference type="InterPro" id="IPR006204">
    <property type="entry name" value="GHMP_kinase_N_dom"/>
</dbReference>
<dbReference type="SUPFAM" id="SSF54211">
    <property type="entry name" value="Ribosomal protein S5 domain 2-like"/>
    <property type="match status" value="1"/>
</dbReference>
<evidence type="ECO:0000256" key="1">
    <source>
        <dbReference type="ARBA" id="ARBA00005017"/>
    </source>
</evidence>
<sequence length="354" mass="39084">MISVKAPGKLYIAGEYAVVENGYPAIIVAIDQYITANISESENNVGVIHSKQYENDKIEWVYDNNQIKPLNDNSSFNYVISAMKTFDKYVEELNIKHKLYNIDIDSNLNSEDGKKYGLGSSAAVTVATIKALNELYGLNLSKLQIFKLAAIAHLSIQGNGSLGDVAASSFGGWIAYSSFDKKWLANQTNLRDVMEQSWPHLMIEPLTPPSDLELLIGWTGTPASTSNLLKSVESSSNVDRYEQFLVKSKRCINKMINGFKNKDIAVIKNQIKENRNIIVELASFTGIDIETSKLKRLCEIAEEYNGSGKSSGAGGGDCGIAIVEKQSPIKDIESKWTENGIIPLHLNIYSEQEA</sequence>
<proteinExistence type="predicted"/>
<reference evidence="9 10" key="1">
    <citation type="journal article" date="2015" name="Genome Biol. Evol.">
        <title>Functionally Structured Genomes in Lactobacillus kunkeei Colonizing the Honey Crop and Food Products of Honeybees and Stingless Bees.</title>
        <authorList>
            <person name="Tamarit D."/>
            <person name="Ellegaard K.M."/>
            <person name="Wikander J."/>
            <person name="Olofsson T."/>
            <person name="Vasquez A."/>
            <person name="Andersson S.G."/>
        </authorList>
    </citation>
    <scope>NUCLEOTIDE SEQUENCE [LARGE SCALE GENOMIC DNA]</scope>
    <source>
        <strain evidence="9 10">LAko</strain>
    </source>
</reference>
<gene>
    <name evidence="9" type="ORF">RZ71_06290</name>
</gene>
<dbReference type="PATRIC" id="fig|148814.8.peg.676"/>
<evidence type="ECO:0000313" key="10">
    <source>
        <dbReference type="Proteomes" id="UP000037778"/>
    </source>
</evidence>
<evidence type="ECO:0000313" key="9">
    <source>
        <dbReference type="EMBL" id="KOY76181.1"/>
    </source>
</evidence>
<accession>A0A0M9DBN9</accession>
<comment type="caution">
    <text evidence="9">The sequence shown here is derived from an EMBL/GenBank/DDBJ whole genome shotgun (WGS) entry which is preliminary data.</text>
</comment>
<dbReference type="PANTHER" id="PTHR31814:SF2">
    <property type="entry name" value="PHOSPHOMEVALONATE KINASE"/>
    <property type="match status" value="1"/>
</dbReference>
<evidence type="ECO:0000256" key="5">
    <source>
        <dbReference type="ARBA" id="ARBA00022777"/>
    </source>
</evidence>
<evidence type="ECO:0000256" key="3">
    <source>
        <dbReference type="ARBA" id="ARBA00022679"/>
    </source>
</evidence>
<dbReference type="SUPFAM" id="SSF55060">
    <property type="entry name" value="GHMP Kinase, C-terminal domain"/>
    <property type="match status" value="1"/>
</dbReference>
<dbReference type="Gene3D" id="3.30.70.890">
    <property type="entry name" value="GHMP kinase, C-terminal domain"/>
    <property type="match status" value="1"/>
</dbReference>
<dbReference type="NCBIfam" id="TIGR01220">
    <property type="entry name" value="Pmev_kin_Gr_pos"/>
    <property type="match status" value="1"/>
</dbReference>
<evidence type="ECO:0000256" key="6">
    <source>
        <dbReference type="ARBA" id="ARBA00022840"/>
    </source>
</evidence>
<evidence type="ECO:0000259" key="8">
    <source>
        <dbReference type="Pfam" id="PF08544"/>
    </source>
</evidence>
<dbReference type="Pfam" id="PF00288">
    <property type="entry name" value="GHMP_kinases_N"/>
    <property type="match status" value="1"/>
</dbReference>
<dbReference type="InterPro" id="IPR014721">
    <property type="entry name" value="Ribsml_uS5_D2-typ_fold_subgr"/>
</dbReference>
<dbReference type="GO" id="GO:0005524">
    <property type="term" value="F:ATP binding"/>
    <property type="evidence" value="ECO:0007669"/>
    <property type="project" value="UniProtKB-KW"/>
</dbReference>
<dbReference type="AlphaFoldDB" id="A0A0M9DBN9"/>
<dbReference type="Pfam" id="PF08544">
    <property type="entry name" value="GHMP_kinases_C"/>
    <property type="match status" value="1"/>
</dbReference>
<keyword evidence="3" id="KW-0808">Transferase</keyword>
<evidence type="ECO:0000256" key="4">
    <source>
        <dbReference type="ARBA" id="ARBA00022741"/>
    </source>
</evidence>
<dbReference type="Gene3D" id="3.30.230.10">
    <property type="match status" value="1"/>
</dbReference>
<dbReference type="UniPathway" id="UPA00057">
    <property type="reaction ID" value="UER00099"/>
</dbReference>
<organism evidence="9 10">
    <name type="scientific">Apilactobacillus kunkeei</name>
    <dbReference type="NCBI Taxonomy" id="148814"/>
    <lineage>
        <taxon>Bacteria</taxon>
        <taxon>Bacillati</taxon>
        <taxon>Bacillota</taxon>
        <taxon>Bacilli</taxon>
        <taxon>Lactobacillales</taxon>
        <taxon>Lactobacillaceae</taxon>
        <taxon>Apilactobacillus</taxon>
    </lineage>
</organism>
<dbReference type="Proteomes" id="UP000037778">
    <property type="component" value="Unassembled WGS sequence"/>
</dbReference>
<dbReference type="InterPro" id="IPR020568">
    <property type="entry name" value="Ribosomal_Su5_D2-typ_SF"/>
</dbReference>
<dbReference type="GO" id="GO:0019287">
    <property type="term" value="P:isopentenyl diphosphate biosynthetic process, mevalonate pathway"/>
    <property type="evidence" value="ECO:0007669"/>
    <property type="project" value="UniProtKB-UniPathway"/>
</dbReference>